<dbReference type="SMART" id="SM00448">
    <property type="entry name" value="REC"/>
    <property type="match status" value="1"/>
</dbReference>
<keyword evidence="16" id="KW-1185">Reference proteome</keyword>
<dbReference type="CDD" id="cd17546">
    <property type="entry name" value="REC_hyHK_CKI1_RcsC-like"/>
    <property type="match status" value="1"/>
</dbReference>
<feature type="compositionally biased region" description="Low complexity" evidence="11">
    <location>
        <begin position="75"/>
        <end position="87"/>
    </location>
</feature>
<dbReference type="InterPro" id="IPR001789">
    <property type="entry name" value="Sig_transdc_resp-reg_receiver"/>
</dbReference>
<dbReference type="GO" id="GO:0005737">
    <property type="term" value="C:cytoplasm"/>
    <property type="evidence" value="ECO:0007669"/>
    <property type="project" value="TreeGrafter"/>
</dbReference>
<dbReference type="EC" id="2.7.11.1" evidence="1"/>
<dbReference type="InterPro" id="IPR050236">
    <property type="entry name" value="Ser_Thr_kinase_AGC"/>
</dbReference>
<evidence type="ECO:0000313" key="15">
    <source>
        <dbReference type="EMBL" id="KAK4515895.1"/>
    </source>
</evidence>
<dbReference type="PROSITE" id="PS00108">
    <property type="entry name" value="PROTEIN_KINASE_ST"/>
    <property type="match status" value="1"/>
</dbReference>
<evidence type="ECO:0000256" key="8">
    <source>
        <dbReference type="ARBA" id="ARBA00047899"/>
    </source>
</evidence>
<dbReference type="FunFam" id="3.30.200.20:FF:001008">
    <property type="entry name" value="Serine/threonine-protein kinase cek1"/>
    <property type="match status" value="1"/>
</dbReference>
<dbReference type="PROSITE" id="PS50110">
    <property type="entry name" value="RESPONSE_REGULATORY"/>
    <property type="match status" value="1"/>
</dbReference>
<dbReference type="GO" id="GO:1901992">
    <property type="term" value="P:positive regulation of mitotic cell cycle phase transition"/>
    <property type="evidence" value="ECO:0007669"/>
    <property type="project" value="UniProtKB-ARBA"/>
</dbReference>
<feature type="region of interest" description="Disordered" evidence="11">
    <location>
        <begin position="1449"/>
        <end position="1469"/>
    </location>
</feature>
<evidence type="ECO:0000256" key="7">
    <source>
        <dbReference type="ARBA" id="ARBA00022840"/>
    </source>
</evidence>
<feature type="compositionally biased region" description="Polar residues" evidence="11">
    <location>
        <begin position="1726"/>
        <end position="1739"/>
    </location>
</feature>
<feature type="region of interest" description="Disordered" evidence="11">
    <location>
        <begin position="527"/>
        <end position="553"/>
    </location>
</feature>
<evidence type="ECO:0000259" key="14">
    <source>
        <dbReference type="PROSITE" id="PS51285"/>
    </source>
</evidence>
<dbReference type="SMART" id="SM00220">
    <property type="entry name" value="S_TKc"/>
    <property type="match status" value="1"/>
</dbReference>
<feature type="compositionally biased region" description="Low complexity" evidence="11">
    <location>
        <begin position="1657"/>
        <end position="1670"/>
    </location>
</feature>
<dbReference type="InterPro" id="IPR011009">
    <property type="entry name" value="Kinase-like_dom_sf"/>
</dbReference>
<dbReference type="InterPro" id="IPR011006">
    <property type="entry name" value="CheY-like_superfamily"/>
</dbReference>
<proteinExistence type="predicted"/>
<feature type="compositionally biased region" description="Low complexity" evidence="11">
    <location>
        <begin position="2117"/>
        <end position="2138"/>
    </location>
</feature>
<dbReference type="SUPFAM" id="SSF52172">
    <property type="entry name" value="CheY-like"/>
    <property type="match status" value="1"/>
</dbReference>
<evidence type="ECO:0000256" key="1">
    <source>
        <dbReference type="ARBA" id="ARBA00012513"/>
    </source>
</evidence>
<keyword evidence="7" id="KW-0067">ATP-binding</keyword>
<dbReference type="Gene3D" id="3.30.200.20">
    <property type="entry name" value="Phosphorylase Kinase, domain 1"/>
    <property type="match status" value="2"/>
</dbReference>
<dbReference type="RefSeq" id="XP_064682561.1">
    <property type="nucleotide sequence ID" value="XM_064830059.1"/>
</dbReference>
<evidence type="ECO:0000256" key="6">
    <source>
        <dbReference type="ARBA" id="ARBA00022777"/>
    </source>
</evidence>
<organism evidence="15 16">
    <name type="scientific">Mucor velutinosus</name>
    <dbReference type="NCBI Taxonomy" id="708070"/>
    <lineage>
        <taxon>Eukaryota</taxon>
        <taxon>Fungi</taxon>
        <taxon>Fungi incertae sedis</taxon>
        <taxon>Mucoromycota</taxon>
        <taxon>Mucoromycotina</taxon>
        <taxon>Mucoromycetes</taxon>
        <taxon>Mucorales</taxon>
        <taxon>Mucorineae</taxon>
        <taxon>Mucoraceae</taxon>
        <taxon>Mucor</taxon>
    </lineage>
</organism>
<feature type="domain" description="Response regulatory" evidence="13">
    <location>
        <begin position="2292"/>
        <end position="2407"/>
    </location>
</feature>
<dbReference type="InterPro" id="IPR008271">
    <property type="entry name" value="Ser/Thr_kinase_AS"/>
</dbReference>
<feature type="region of interest" description="Disordered" evidence="11">
    <location>
        <begin position="1"/>
        <end position="119"/>
    </location>
</feature>
<feature type="compositionally biased region" description="Low complexity" evidence="11">
    <location>
        <begin position="2088"/>
        <end position="2103"/>
    </location>
</feature>
<protein>
    <recommendedName>
        <fullName evidence="1">non-specific serine/threonine protein kinase</fullName>
        <ecNumber evidence="1">2.7.11.1</ecNumber>
    </recommendedName>
</protein>
<feature type="region of interest" description="Disordered" evidence="11">
    <location>
        <begin position="1806"/>
        <end position="1828"/>
    </location>
</feature>
<feature type="compositionally biased region" description="Low complexity" evidence="11">
    <location>
        <begin position="1"/>
        <end position="26"/>
    </location>
</feature>
<comment type="catalytic activity">
    <reaction evidence="8">
        <text>L-threonyl-[protein] + ATP = O-phospho-L-threonyl-[protein] + ADP + H(+)</text>
        <dbReference type="Rhea" id="RHEA:46608"/>
        <dbReference type="Rhea" id="RHEA-COMP:11060"/>
        <dbReference type="Rhea" id="RHEA-COMP:11605"/>
        <dbReference type="ChEBI" id="CHEBI:15378"/>
        <dbReference type="ChEBI" id="CHEBI:30013"/>
        <dbReference type="ChEBI" id="CHEBI:30616"/>
        <dbReference type="ChEBI" id="CHEBI:61977"/>
        <dbReference type="ChEBI" id="CHEBI:456216"/>
        <dbReference type="EC" id="2.7.11.1"/>
    </reaction>
</comment>
<keyword evidence="6" id="KW-0418">Kinase</keyword>
<dbReference type="Proteomes" id="UP001304243">
    <property type="component" value="Unassembled WGS sequence"/>
</dbReference>
<dbReference type="Gene3D" id="1.10.510.10">
    <property type="entry name" value="Transferase(Phosphotransferase) domain 1"/>
    <property type="match status" value="2"/>
</dbReference>
<keyword evidence="2" id="KW-0723">Serine/threonine-protein kinase</keyword>
<evidence type="ECO:0000313" key="16">
    <source>
        <dbReference type="Proteomes" id="UP001304243"/>
    </source>
</evidence>
<evidence type="ECO:0000259" key="13">
    <source>
        <dbReference type="PROSITE" id="PS50110"/>
    </source>
</evidence>
<feature type="domain" description="AGC-kinase C-terminal" evidence="14">
    <location>
        <begin position="1927"/>
        <end position="2035"/>
    </location>
</feature>
<feature type="region of interest" description="Disordered" evidence="11">
    <location>
        <begin position="2456"/>
        <end position="2496"/>
    </location>
</feature>
<keyword evidence="3 10" id="KW-0597">Phosphoprotein</keyword>
<name>A0AAN7DJS6_9FUNG</name>
<feature type="region of interest" description="Disordered" evidence="11">
    <location>
        <begin position="1187"/>
        <end position="1212"/>
    </location>
</feature>
<dbReference type="GO" id="GO:0005524">
    <property type="term" value="F:ATP binding"/>
    <property type="evidence" value="ECO:0007669"/>
    <property type="project" value="UniProtKB-KW"/>
</dbReference>
<feature type="region of interest" description="Disordered" evidence="11">
    <location>
        <begin position="569"/>
        <end position="588"/>
    </location>
</feature>
<dbReference type="Pfam" id="PF00069">
    <property type="entry name" value="Pkinase"/>
    <property type="match status" value="2"/>
</dbReference>
<sequence>MNQVAPRTTPTAAAADEAASIDNHAAISKPFFKSTQPRSHPANASVSHVTTSAEITNPSASSINLKSVPIPPPLLLKRPLSRSSMSSMDDDHSSKQSGSAASLPSQVPPPMAGTLNKPIPIKKKSIWTHGNSGDEMTSSLGSESDAVGNKIKTSHAVSSSMASLRYANSPPAGSGGKYMVKSKRSSWIVDAGVERGGGGGGSIGVQPTAATSDTINSTPSTPVSLPETVRFSRSRKSSTIDERSKLRENNFFFDKHHRASSISSILTDNISVLSGSDEYESCHDNDESVTSPAGIHRRSSGCLLRNMSSAELTGILNGNIPNPVYSHPSTIPEYQQSIQTFLKRQLSNSTMISPRSIPEADKDVVEIDLDDSLSCPYSNAVDAHSRYQSPVYPAIFLNDNDNGNDEINPKNMQAAVNDRDTNVDSISVPDVNEDYFTWAAQPSQESKSVPIRRRSLSKATKSANKGSYAYKLQSSRLAKIRKWSPYHHHHHYQHTRPNWINWMDASVIATNDKIASWWNSIIQQLDNADSVQQQQQQPPPAAPSDKKQHKHHMSLHLHDLPYRFPASASTTTEPVVNNNSSSTACSTPTRSHHVSVGYRFNHPNKNPFQHFGENYDSFTSPHRIPSNTKQQSACPRLTIKTRLYAAKEACNLELRRIIDGLNEYVEKGLLYQKEEQELLNWDASIKQQYTSSTSNEEEEDMVAMISEDSYLPTPFILTLQDVICLAQSVLDTDLEIFLENSGACADTVSSIQAVGLKWEYHKEWPCREWYVRLLLSVAALNRVVEWWQAERSFWSSATTTTATVIPTPTTTSNSTTTTVTPLFKPAMLTEEAASSVSTLRTRDNSVLSSTCHPNEDETCQLQEEADIGQSRTIVMELSLTSSIIQYLSPVWHDVIGTRPQSMIGLSISQLLEHQDKDVFCTATAEMLADDSRTVELLFHVINDQDPKKPFVMEGKGMLMYNHVTGEPSHTMWVIKLLEMSRRWSTLIDQVTSAPVSDLLPLEKPPFLSEKKMPSFSVIESIKTVAMRRAISQGGTLVSQNIDSTSHLLTLSPALCNICERWVVAAFFEQHAELCAEIHRAEMDVVTCNDSLTELRHYVQGLCDLTSSEVQELESNPESHLLHQVDTIFEDDENDAASINSEKDSIFGESLPLEEDKVSPLERKRSELEKYMCLLDIMNTALSIATPGSDDIATDEEATTDAHGPHSPRLKQSSVSKAKIIQILYWRAPQADDADTESLIHDIEVIIKSKVDSVNRMQDCLEYNERTRKSFQMNIVCDSEWSEFVVSPQDENKLQETEVPEAAAREIQQQSEAPPAAEQSSQQRIPPPPPPTSAAKKPTEDEDKGNVNRKKSIFKKIKDWKSKGRRCSSKQSKRTSKRRQNNSNSSASTSGHIPPPVSTNTTTATFSAHHSSINSTRILEMEVIDTPMASPKFPPLTGSAVVPPLRRSSLTHQQQQRIQQQSSGATTPALIKSPLSPLPAAVSTTRPVPPSIKDFDIIKPISKGAFGSVFLAKKRVTGDYYAIKFLKKSDMIAKNQVTNVKAERMILMTQTDSPFVTKLYYTFQSKDYLYLVMEYLNGGDCSSLIKVLGTLPCDWARNYLAEVTLGLSYLHERHIIHRDLKPDNLLIDQNGHLKLTDFGLSRIGFLDRRVRDELSRGPFSLLPSSPAPSRSGTPPQSPSANTTMPLSNGSNGKLYKHSYFSLLFDGKKNNRGSHASSASGEGGETINGGNQPSSSTTSFVHNGETINAPLNLHDDLNPTSSSSSNSIATSTASTRPHRQRTSSGLLSSGLITPVAFVHGATAAADMSNTHSADNGAGDGRQQQQEQAVGTPDYLAPESILGTGQDSMVDWWALGVICYEFLYGYPPFHAETPDKVFENILSRNIDWHKDDIKLPDEAYDFMERLLTLDPEQRLGRNGPEEVREHPFFKDLDWDTLLSESPSFVPQPMNEEDTDYFDARGATMMMEQQDNVQNLVLEEIKRAQAIINQQDPDEIALVDGNSTQTAEAANEKPSEVSFDDVDFGTFVYKNLPVLEKANEDAIRKIRHERIVANTSSSSSSLASMERMHFRSLPAISRRKRSSIAETVHLRNGSNSSTGSNHSTTSSLPPLSMIKTNTSASTSLPCTPPLALSPSSSAKATSDVVFPNTSTTPTHRRSVDIFQAPVSHAEKLKMAEDATPNRVRSVSSPGNRVAILAAAAAAAAATASVGSPSTAYQGCPHAPPPPISTSPTSTASHHDGSSTNSSCTNSPLINKLHRHNMSLPLQISATAHPLDTETSSPLSANTQAAATTRTINCLIADDNPISCKILETILHLLQCRCVVVRNGAQAIRCAMGDKVQFDFIFMDIRMPIIDGEAAARMIKSTNNINRNTPIIAVTAYERTLQLASVFDDILCKPVTKEIVSRCIRHLSELQTNSNNTIHWSSSSASTHQPQHLTEAIFPLSTSSSPVNAKDTLAYPHQHQNHQSFISPSPPSTSHHPSHSVSIKRLSDAPSTPLALD</sequence>
<feature type="compositionally biased region" description="Polar residues" evidence="11">
    <location>
        <begin position="1380"/>
        <end position="1390"/>
    </location>
</feature>
<dbReference type="PROSITE" id="PS50011">
    <property type="entry name" value="PROTEIN_KINASE_DOM"/>
    <property type="match status" value="1"/>
</dbReference>
<dbReference type="InterPro" id="IPR000719">
    <property type="entry name" value="Prot_kinase_dom"/>
</dbReference>
<dbReference type="PANTHER" id="PTHR24356:SF1">
    <property type="entry name" value="SERINE_THREONINE-PROTEIN KINASE GREATWALL"/>
    <property type="match status" value="1"/>
</dbReference>
<evidence type="ECO:0000256" key="9">
    <source>
        <dbReference type="ARBA" id="ARBA00048679"/>
    </source>
</evidence>
<dbReference type="FunFam" id="1.10.510.10:FF:000340">
    <property type="entry name" value="Serine threonine protein kinase"/>
    <property type="match status" value="1"/>
</dbReference>
<dbReference type="PROSITE" id="PS51285">
    <property type="entry name" value="AGC_KINASE_CTER"/>
    <property type="match status" value="1"/>
</dbReference>
<feature type="compositionally biased region" description="Low complexity" evidence="11">
    <location>
        <begin position="2471"/>
        <end position="2480"/>
    </location>
</feature>
<feature type="region of interest" description="Disordered" evidence="11">
    <location>
        <begin position="1656"/>
        <end position="1689"/>
    </location>
</feature>
<reference evidence="15 16" key="1">
    <citation type="submission" date="2022-11" db="EMBL/GenBank/DDBJ databases">
        <title>Mucor velutinosus strain NIH1002 WGS.</title>
        <authorList>
            <person name="Subramanian P."/>
            <person name="Mullikin J.C."/>
            <person name="Segre J.A."/>
            <person name="Zelazny A.M."/>
        </authorList>
    </citation>
    <scope>NUCLEOTIDE SEQUENCE [LARGE SCALE GENOMIC DNA]</scope>
    <source>
        <strain evidence="15 16">NIH1002</strain>
    </source>
</reference>
<evidence type="ECO:0000256" key="5">
    <source>
        <dbReference type="ARBA" id="ARBA00022741"/>
    </source>
</evidence>
<feature type="domain" description="Protein kinase" evidence="12">
    <location>
        <begin position="1494"/>
        <end position="1926"/>
    </location>
</feature>
<keyword evidence="4" id="KW-0808">Transferase</keyword>
<dbReference type="PANTHER" id="PTHR24356">
    <property type="entry name" value="SERINE/THREONINE-PROTEIN KINASE"/>
    <property type="match status" value="1"/>
</dbReference>
<dbReference type="Pfam" id="PF00072">
    <property type="entry name" value="Response_reg"/>
    <property type="match status" value="1"/>
</dbReference>
<evidence type="ECO:0000256" key="3">
    <source>
        <dbReference type="ARBA" id="ARBA00022553"/>
    </source>
</evidence>
<dbReference type="GeneID" id="89954539"/>
<dbReference type="SUPFAM" id="SSF56112">
    <property type="entry name" value="Protein kinase-like (PK-like)"/>
    <property type="match status" value="1"/>
</dbReference>
<feature type="compositionally biased region" description="Polar residues" evidence="11">
    <location>
        <begin position="2237"/>
        <end position="2247"/>
    </location>
</feature>
<evidence type="ECO:0000259" key="12">
    <source>
        <dbReference type="PROSITE" id="PS50011"/>
    </source>
</evidence>
<feature type="compositionally biased region" description="Basic residues" evidence="11">
    <location>
        <begin position="1362"/>
        <end position="1379"/>
    </location>
</feature>
<feature type="region of interest" description="Disordered" evidence="11">
    <location>
        <begin position="2085"/>
        <end position="2157"/>
    </location>
</feature>
<keyword evidence="5" id="KW-0547">Nucleotide-binding</keyword>
<dbReference type="GO" id="GO:0004674">
    <property type="term" value="F:protein serine/threonine kinase activity"/>
    <property type="evidence" value="ECO:0007669"/>
    <property type="project" value="UniProtKB-KW"/>
</dbReference>
<comment type="catalytic activity">
    <reaction evidence="9">
        <text>L-seryl-[protein] + ATP = O-phospho-L-seryl-[protein] + ADP + H(+)</text>
        <dbReference type="Rhea" id="RHEA:17989"/>
        <dbReference type="Rhea" id="RHEA-COMP:9863"/>
        <dbReference type="Rhea" id="RHEA-COMP:11604"/>
        <dbReference type="ChEBI" id="CHEBI:15378"/>
        <dbReference type="ChEBI" id="CHEBI:29999"/>
        <dbReference type="ChEBI" id="CHEBI:30616"/>
        <dbReference type="ChEBI" id="CHEBI:83421"/>
        <dbReference type="ChEBI" id="CHEBI:456216"/>
        <dbReference type="EC" id="2.7.11.1"/>
    </reaction>
</comment>
<dbReference type="EMBL" id="JASEJX010000014">
    <property type="protein sequence ID" value="KAK4515895.1"/>
    <property type="molecule type" value="Genomic_DNA"/>
</dbReference>
<comment type="caution">
    <text evidence="15">The sequence shown here is derived from an EMBL/GenBank/DDBJ whole genome shotgun (WGS) entry which is preliminary data.</text>
</comment>
<feature type="region of interest" description="Disordered" evidence="11">
    <location>
        <begin position="2206"/>
        <end position="2247"/>
    </location>
</feature>
<evidence type="ECO:0000256" key="11">
    <source>
        <dbReference type="SAM" id="MobiDB-lite"/>
    </source>
</evidence>
<accession>A0AAN7DJS6</accession>
<dbReference type="InterPro" id="IPR000961">
    <property type="entry name" value="AGC-kinase_C"/>
</dbReference>
<feature type="compositionally biased region" description="Polar residues" evidence="11">
    <location>
        <begin position="1671"/>
        <end position="1689"/>
    </location>
</feature>
<feature type="compositionally biased region" description="Low complexity" evidence="11">
    <location>
        <begin position="1758"/>
        <end position="1773"/>
    </location>
</feature>
<feature type="compositionally biased region" description="Polar residues" evidence="11">
    <location>
        <begin position="33"/>
        <end position="65"/>
    </location>
</feature>
<dbReference type="Gene3D" id="3.40.50.2300">
    <property type="match status" value="1"/>
</dbReference>
<dbReference type="GO" id="GO:0005634">
    <property type="term" value="C:nucleus"/>
    <property type="evidence" value="ECO:0007669"/>
    <property type="project" value="TreeGrafter"/>
</dbReference>
<feature type="region of interest" description="Disordered" evidence="11">
    <location>
        <begin position="1287"/>
        <end position="1408"/>
    </location>
</feature>
<feature type="compositionally biased region" description="Low complexity" evidence="11">
    <location>
        <begin position="1397"/>
        <end position="1408"/>
    </location>
</feature>
<feature type="region of interest" description="Disordered" evidence="11">
    <location>
        <begin position="1709"/>
        <end position="1783"/>
    </location>
</feature>
<gene>
    <name evidence="15" type="ORF">ATC70_010853</name>
</gene>
<evidence type="ECO:0000256" key="4">
    <source>
        <dbReference type="ARBA" id="ARBA00022679"/>
    </source>
</evidence>
<feature type="compositionally biased region" description="Low complexity" evidence="11">
    <location>
        <begin position="1307"/>
        <end position="1322"/>
    </location>
</feature>
<feature type="modified residue" description="4-aspartylphosphate" evidence="10">
    <location>
        <position position="2343"/>
    </location>
</feature>
<dbReference type="GO" id="GO:0000160">
    <property type="term" value="P:phosphorelay signal transduction system"/>
    <property type="evidence" value="ECO:0007669"/>
    <property type="project" value="InterPro"/>
</dbReference>
<evidence type="ECO:0000256" key="10">
    <source>
        <dbReference type="PROSITE-ProRule" id="PRU00169"/>
    </source>
</evidence>
<dbReference type="CDD" id="cd05611">
    <property type="entry name" value="STKc_Rim15_like"/>
    <property type="match status" value="1"/>
</dbReference>
<feature type="compositionally biased region" description="Polar residues" evidence="11">
    <location>
        <begin position="96"/>
        <end position="105"/>
    </location>
</feature>
<evidence type="ECO:0000256" key="2">
    <source>
        <dbReference type="ARBA" id="ARBA00022527"/>
    </source>
</evidence>